<dbReference type="SUPFAM" id="SSF46565">
    <property type="entry name" value="Chaperone J-domain"/>
    <property type="match status" value="1"/>
</dbReference>
<evidence type="ECO:0000313" key="3">
    <source>
        <dbReference type="EMBL" id="CUI15604.1"/>
    </source>
</evidence>
<dbReference type="PROSITE" id="PS50076">
    <property type="entry name" value="DNAJ_2"/>
    <property type="match status" value="1"/>
</dbReference>
<accession>A0A0S4KRJ1</accession>
<evidence type="ECO:0000256" key="1">
    <source>
        <dbReference type="SAM" id="Phobius"/>
    </source>
</evidence>
<dbReference type="AlphaFoldDB" id="A0A0S4KRJ1"/>
<keyword evidence="4" id="KW-1185">Reference proteome</keyword>
<dbReference type="EMBL" id="CYKH01002252">
    <property type="protein sequence ID" value="CUI15604.1"/>
    <property type="molecule type" value="Genomic_DNA"/>
</dbReference>
<dbReference type="CDD" id="cd06257">
    <property type="entry name" value="DnaJ"/>
    <property type="match status" value="1"/>
</dbReference>
<proteinExistence type="predicted"/>
<dbReference type="VEuPathDB" id="TriTrypDB:BSAL_48640"/>
<organism evidence="3 4">
    <name type="scientific">Bodo saltans</name>
    <name type="common">Flagellated protozoan</name>
    <dbReference type="NCBI Taxonomy" id="75058"/>
    <lineage>
        <taxon>Eukaryota</taxon>
        <taxon>Discoba</taxon>
        <taxon>Euglenozoa</taxon>
        <taxon>Kinetoplastea</taxon>
        <taxon>Metakinetoplastina</taxon>
        <taxon>Eubodonida</taxon>
        <taxon>Bodonidae</taxon>
        <taxon>Bodo</taxon>
    </lineage>
</organism>
<evidence type="ECO:0000259" key="2">
    <source>
        <dbReference type="PROSITE" id="PS50076"/>
    </source>
</evidence>
<sequence length="217" mass="24879">MTYAHACAIFGFQMNDRIEKKEVKKRFNKLVLKFHPDHGGTAEQFQLLREAQKIMETHRHDKGMDSTAKKGDIHFHKMSHDDMTNTIHRETAANPENRTFGALDVSVFLVIIGCMTAAYMYQSWQTQKHLARSKWRMTEDKVEGMETVKKGTHAWHPWGASQDAREQSYVLGVLQGSVKEEILRERNEVLYPANAAAHPLVYRSSPWGSNPSPQTVQ</sequence>
<dbReference type="OMA" id="ACSIFGF"/>
<keyword evidence="1" id="KW-0472">Membrane</keyword>
<gene>
    <name evidence="3" type="ORF">BSAL_48640</name>
</gene>
<keyword evidence="1" id="KW-1133">Transmembrane helix</keyword>
<dbReference type="OrthoDB" id="240298at2759"/>
<name>A0A0S4KRJ1_BODSA</name>
<dbReference type="Proteomes" id="UP000051952">
    <property type="component" value="Unassembled WGS sequence"/>
</dbReference>
<feature type="transmembrane region" description="Helical" evidence="1">
    <location>
        <begin position="100"/>
        <end position="121"/>
    </location>
</feature>
<evidence type="ECO:0000313" key="4">
    <source>
        <dbReference type="Proteomes" id="UP000051952"/>
    </source>
</evidence>
<keyword evidence="1" id="KW-0812">Transmembrane</keyword>
<feature type="domain" description="J" evidence="2">
    <location>
        <begin position="5"/>
        <end position="68"/>
    </location>
</feature>
<dbReference type="InterPro" id="IPR036869">
    <property type="entry name" value="J_dom_sf"/>
</dbReference>
<dbReference type="InterPro" id="IPR001623">
    <property type="entry name" value="DnaJ_domain"/>
</dbReference>
<dbReference type="Gene3D" id="1.10.287.110">
    <property type="entry name" value="DnaJ domain"/>
    <property type="match status" value="1"/>
</dbReference>
<protein>
    <submittedName>
        <fullName evidence="3">DNA-J chaperone, putative</fullName>
    </submittedName>
</protein>
<reference evidence="4" key="1">
    <citation type="submission" date="2015-09" db="EMBL/GenBank/DDBJ databases">
        <authorList>
            <consortium name="Pathogen Informatics"/>
        </authorList>
    </citation>
    <scope>NUCLEOTIDE SEQUENCE [LARGE SCALE GENOMIC DNA]</scope>
    <source>
        <strain evidence="4">Lake Konstanz</strain>
    </source>
</reference>